<dbReference type="RefSeq" id="WP_184253107.1">
    <property type="nucleotide sequence ID" value="NZ_JACHIO010000003.1"/>
</dbReference>
<dbReference type="AlphaFoldDB" id="A0A7W7ZMZ2"/>
<sequence length="416" mass="46104">MPLLPQSEKEAGQSLAPDASAVREQLKRLLAHPLFANSKRYPVFLAYTVEQTLRGNAGDLKERTIGVEAFGREPNYDVNLDPVVRTTAAEVRKRLIQYYYNTDHAGELIVELSAGSYVPSFRDPTVSVNLESGSLVSQRNGATPQGSPATESKSAEAALPPPVLTRHRWISTATLLLLALLAGFGMGRIQIPRKLSNLERFWEPITAASSKVTYCLGQPIDAVDRERTTPNGMPLYGRLDVSDVITLARSIVPLVPKGGDFRVVSDSEIGYTQLREGPVVLIGAFDNVWTMRITQDLPFGFEYDSQVRRLVDRKSPEKRFWTLQWQVPYTKLAKDYAIIARIHDRVTGQPVIIIAGILGEGTEAASEVVFKPAYLDEMLKKAPKNWDQLNLEAVIETNVIEGHAGPPTVLAVETWR</sequence>
<protein>
    <submittedName>
        <fullName evidence="2">Uncharacterized protein</fullName>
    </submittedName>
</protein>
<proteinExistence type="predicted"/>
<feature type="region of interest" description="Disordered" evidence="1">
    <location>
        <begin position="132"/>
        <end position="157"/>
    </location>
</feature>
<reference evidence="2 3" key="1">
    <citation type="submission" date="2020-08" db="EMBL/GenBank/DDBJ databases">
        <title>Genomic Encyclopedia of Type Strains, Phase IV (KMG-V): Genome sequencing to study the core and pangenomes of soil and plant-associated prokaryotes.</title>
        <authorList>
            <person name="Whitman W."/>
        </authorList>
    </citation>
    <scope>NUCLEOTIDE SEQUENCE [LARGE SCALE GENOMIC DNA]</scope>
    <source>
        <strain evidence="2 3">X5P3</strain>
    </source>
</reference>
<gene>
    <name evidence="2" type="ORF">HDF15_000894</name>
</gene>
<dbReference type="Proteomes" id="UP000584867">
    <property type="component" value="Unassembled WGS sequence"/>
</dbReference>
<comment type="caution">
    <text evidence="2">The sequence shown here is derived from an EMBL/GenBank/DDBJ whole genome shotgun (WGS) entry which is preliminary data.</text>
</comment>
<name>A0A7W7ZMZ2_9BACT</name>
<dbReference type="EMBL" id="JACHIO010000003">
    <property type="protein sequence ID" value="MBB5062564.1"/>
    <property type="molecule type" value="Genomic_DNA"/>
</dbReference>
<evidence type="ECO:0000313" key="2">
    <source>
        <dbReference type="EMBL" id="MBB5062564.1"/>
    </source>
</evidence>
<organism evidence="2 3">
    <name type="scientific">Granulicella mallensis</name>
    <dbReference type="NCBI Taxonomy" id="940614"/>
    <lineage>
        <taxon>Bacteria</taxon>
        <taxon>Pseudomonadati</taxon>
        <taxon>Acidobacteriota</taxon>
        <taxon>Terriglobia</taxon>
        <taxon>Terriglobales</taxon>
        <taxon>Acidobacteriaceae</taxon>
        <taxon>Granulicella</taxon>
    </lineage>
</organism>
<accession>A0A7W7ZMZ2</accession>
<evidence type="ECO:0000256" key="1">
    <source>
        <dbReference type="SAM" id="MobiDB-lite"/>
    </source>
</evidence>
<feature type="compositionally biased region" description="Polar residues" evidence="1">
    <location>
        <begin position="132"/>
        <end position="152"/>
    </location>
</feature>
<evidence type="ECO:0000313" key="3">
    <source>
        <dbReference type="Proteomes" id="UP000584867"/>
    </source>
</evidence>